<dbReference type="CDD" id="cd09879">
    <property type="entry name" value="PIN_VapC_AF0591-like"/>
    <property type="match status" value="1"/>
</dbReference>
<dbReference type="AlphaFoldDB" id="A0A0F9NKU7"/>
<dbReference type="SUPFAM" id="SSF88723">
    <property type="entry name" value="PIN domain-like"/>
    <property type="match status" value="1"/>
</dbReference>
<name>A0A0F9NKU7_9ZZZZ</name>
<dbReference type="EMBL" id="LAZR01004007">
    <property type="protein sequence ID" value="KKN12652.1"/>
    <property type="molecule type" value="Genomic_DNA"/>
</dbReference>
<protein>
    <recommendedName>
        <fullName evidence="1">PIN domain-containing protein</fullName>
    </recommendedName>
</protein>
<dbReference type="InterPro" id="IPR029060">
    <property type="entry name" value="PIN-like_dom_sf"/>
</dbReference>
<proteinExistence type="predicted"/>
<sequence length="146" mass="17409">MKSNINLIIIDANFILLPFQFKIDYFTEIRNNLEGKLRFIVFQQVLNELEAKKKRQPQAIKFARVFNSGLVYLERNKKIHEVDFLKDVKKIDETTDEFLLRKLIKLKNKNHNVFLATNDSDLRKKAKNLGLSVIFLRQKKFLCFEF</sequence>
<dbReference type="Pfam" id="PF18477">
    <property type="entry name" value="PIN_9"/>
    <property type="match status" value="1"/>
</dbReference>
<dbReference type="SMART" id="SM00670">
    <property type="entry name" value="PINc"/>
    <property type="match status" value="1"/>
</dbReference>
<dbReference type="InterPro" id="IPR041120">
    <property type="entry name" value="PIN_9"/>
</dbReference>
<comment type="caution">
    <text evidence="2">The sequence shown here is derived from an EMBL/GenBank/DDBJ whole genome shotgun (WGS) entry which is preliminary data.</text>
</comment>
<accession>A0A0F9NKU7</accession>
<feature type="domain" description="PIN" evidence="1">
    <location>
        <begin position="6"/>
        <end position="124"/>
    </location>
</feature>
<organism evidence="2">
    <name type="scientific">marine sediment metagenome</name>
    <dbReference type="NCBI Taxonomy" id="412755"/>
    <lineage>
        <taxon>unclassified sequences</taxon>
        <taxon>metagenomes</taxon>
        <taxon>ecological metagenomes</taxon>
    </lineage>
</organism>
<dbReference type="Gene3D" id="3.40.50.1010">
    <property type="entry name" value="5'-nuclease"/>
    <property type="match status" value="1"/>
</dbReference>
<evidence type="ECO:0000313" key="2">
    <source>
        <dbReference type="EMBL" id="KKN12652.1"/>
    </source>
</evidence>
<evidence type="ECO:0000259" key="1">
    <source>
        <dbReference type="SMART" id="SM00670"/>
    </source>
</evidence>
<gene>
    <name evidence="2" type="ORF">LCGC14_1014280</name>
</gene>
<reference evidence="2" key="1">
    <citation type="journal article" date="2015" name="Nature">
        <title>Complex archaea that bridge the gap between prokaryotes and eukaryotes.</title>
        <authorList>
            <person name="Spang A."/>
            <person name="Saw J.H."/>
            <person name="Jorgensen S.L."/>
            <person name="Zaremba-Niedzwiedzka K."/>
            <person name="Martijn J."/>
            <person name="Lind A.E."/>
            <person name="van Eijk R."/>
            <person name="Schleper C."/>
            <person name="Guy L."/>
            <person name="Ettema T.J."/>
        </authorList>
    </citation>
    <scope>NUCLEOTIDE SEQUENCE</scope>
</reference>
<dbReference type="InterPro" id="IPR002716">
    <property type="entry name" value="PIN_dom"/>
</dbReference>